<dbReference type="SUPFAM" id="SSF54001">
    <property type="entry name" value="Cysteine proteinases"/>
    <property type="match status" value="1"/>
</dbReference>
<dbReference type="FunFam" id="3.90.70.10:FF:000021">
    <property type="entry name" value="Bleomycin hydrolase"/>
    <property type="match status" value="1"/>
</dbReference>
<keyword evidence="5 9" id="KW-0963">Cytoplasm</keyword>
<protein>
    <recommendedName>
        <fullName evidence="4 9">Bleomycin hydrolase</fullName>
        <ecNumber evidence="3 9">3.4.22.40</ecNumber>
    </recommendedName>
</protein>
<dbReference type="OrthoDB" id="2666448at2759"/>
<keyword evidence="7 9" id="KW-0378">Hydrolase</keyword>
<dbReference type="InterPro" id="IPR000169">
    <property type="entry name" value="Pept_cys_AS"/>
</dbReference>
<evidence type="ECO:0000256" key="10">
    <source>
        <dbReference type="PIRSR" id="PIRSR005700-1"/>
    </source>
</evidence>
<dbReference type="CDD" id="cd00585">
    <property type="entry name" value="Peptidase_C1B"/>
    <property type="match status" value="1"/>
</dbReference>
<dbReference type="EMBL" id="GBYB01005954">
    <property type="protein sequence ID" value="JAG75721.1"/>
    <property type="molecule type" value="Transcribed_RNA"/>
</dbReference>
<keyword evidence="13" id="KW-1185">Reference proteome</keyword>
<evidence type="ECO:0000256" key="4">
    <source>
        <dbReference type="ARBA" id="ARBA00022227"/>
    </source>
</evidence>
<dbReference type="EMBL" id="GBYB01005955">
    <property type="protein sequence ID" value="JAG75722.1"/>
    <property type="molecule type" value="Transcribed_RNA"/>
</dbReference>
<dbReference type="AlphaFoldDB" id="A0A0C9QQG8"/>
<dbReference type="GO" id="GO:0005737">
    <property type="term" value="C:cytoplasm"/>
    <property type="evidence" value="ECO:0007669"/>
    <property type="project" value="UniProtKB-SubCell"/>
</dbReference>
<evidence type="ECO:0000256" key="1">
    <source>
        <dbReference type="ARBA" id="ARBA00000423"/>
    </source>
</evidence>
<name>A0A0C9QQG8_9HYME</name>
<keyword evidence="8 9" id="KW-0788">Thiol protease</keyword>
<dbReference type="Gene3D" id="3.90.70.10">
    <property type="entry name" value="Cysteine proteinases"/>
    <property type="match status" value="1"/>
</dbReference>
<dbReference type="GeneID" id="105264009"/>
<dbReference type="MEROPS" id="C01.084"/>
<comment type="similarity">
    <text evidence="9">Belongs to the peptidase C1 family.</text>
</comment>
<evidence type="ECO:0000313" key="13">
    <source>
        <dbReference type="Proteomes" id="UP000694866"/>
    </source>
</evidence>
<sequence length="455" mass="52403">METPGVLTAEVIDDFRKKFFNNQRNIQAQNSCVKNDPVEMCVSRQNLEKSNHVFQHKVAEVKPMTNQKNSGRCWLFAALNVIRIKFMKQYNLEEFEFSQAYLFFWDKIERSNFFLHNIIIIAKRGEKIEDRNASFLLYEPVPDGGQWDMLINLINRYGVVPKSSFPESWTSESSSRMNSLLNSKLREYARVLKQMVDRGSADEDLENKIREQMEVIFRIVGICLGVPQETITWEYYDKSKVYNCVGPITPLDFYKKYVKPYYNVDDKVCLVTDPRPSNEFGNLYQVELLGNMVGGRRTLYNNQPPEQLMSLVVDSIKSGEAVWFGSEVSKRFASKNGLQDLKAHDFNAVFGVDIQLGLSKADRLIYGESAMTHAMAFTAVSTGTDGKVKKLRVENSWGEERGDKGYQILTSDWFNEFVFEVVVDKKFVPDEVLDVFNREPKLLPAWDPMGCLARS</sequence>
<accession>A0A9R1SXI1</accession>
<evidence type="ECO:0000256" key="5">
    <source>
        <dbReference type="ARBA" id="ARBA00022490"/>
    </source>
</evidence>
<feature type="active site" evidence="10">
    <location>
        <position position="73"/>
    </location>
</feature>
<evidence type="ECO:0000256" key="8">
    <source>
        <dbReference type="ARBA" id="ARBA00022807"/>
    </source>
</evidence>
<feature type="active site" evidence="10">
    <location>
        <position position="395"/>
    </location>
</feature>
<dbReference type="GO" id="GO:0006508">
    <property type="term" value="P:proteolysis"/>
    <property type="evidence" value="ECO:0007669"/>
    <property type="project" value="UniProtKB-KW"/>
</dbReference>
<evidence type="ECO:0000313" key="12">
    <source>
        <dbReference type="EMBL" id="JAG75722.1"/>
    </source>
</evidence>
<evidence type="ECO:0000313" key="14">
    <source>
        <dbReference type="RefSeq" id="XP_011298865.1"/>
    </source>
</evidence>
<evidence type="ECO:0000256" key="2">
    <source>
        <dbReference type="ARBA" id="ARBA00004496"/>
    </source>
</evidence>
<evidence type="ECO:0000256" key="7">
    <source>
        <dbReference type="ARBA" id="ARBA00022801"/>
    </source>
</evidence>
<dbReference type="GO" id="GO:0009636">
    <property type="term" value="P:response to toxic substance"/>
    <property type="evidence" value="ECO:0007669"/>
    <property type="project" value="TreeGrafter"/>
</dbReference>
<organism evidence="11">
    <name type="scientific">Fopius arisanus</name>
    <dbReference type="NCBI Taxonomy" id="64838"/>
    <lineage>
        <taxon>Eukaryota</taxon>
        <taxon>Metazoa</taxon>
        <taxon>Ecdysozoa</taxon>
        <taxon>Arthropoda</taxon>
        <taxon>Hexapoda</taxon>
        <taxon>Insecta</taxon>
        <taxon>Pterygota</taxon>
        <taxon>Neoptera</taxon>
        <taxon>Endopterygota</taxon>
        <taxon>Hymenoptera</taxon>
        <taxon>Apocrita</taxon>
        <taxon>Ichneumonoidea</taxon>
        <taxon>Braconidae</taxon>
        <taxon>Opiinae</taxon>
        <taxon>Fopius</taxon>
    </lineage>
</organism>
<comment type="subcellular location">
    <subcellularLocation>
        <location evidence="2 9">Cytoplasm</location>
    </subcellularLocation>
</comment>
<dbReference type="Proteomes" id="UP000694866">
    <property type="component" value="Unplaced"/>
</dbReference>
<evidence type="ECO:0000313" key="11">
    <source>
        <dbReference type="EMBL" id="JAG75721.1"/>
    </source>
</evidence>
<evidence type="ECO:0000256" key="9">
    <source>
        <dbReference type="PIRNR" id="PIRNR005700"/>
    </source>
</evidence>
<dbReference type="GO" id="GO:0043418">
    <property type="term" value="P:homocysteine catabolic process"/>
    <property type="evidence" value="ECO:0007669"/>
    <property type="project" value="TreeGrafter"/>
</dbReference>
<dbReference type="PROSITE" id="PS00139">
    <property type="entry name" value="THIOL_PROTEASE_CYS"/>
    <property type="match status" value="1"/>
</dbReference>
<dbReference type="RefSeq" id="XP_011298865.1">
    <property type="nucleotide sequence ID" value="XM_011300563.1"/>
</dbReference>
<evidence type="ECO:0000256" key="6">
    <source>
        <dbReference type="ARBA" id="ARBA00022670"/>
    </source>
</evidence>
<dbReference type="GO" id="GO:0070005">
    <property type="term" value="F:cysteine-type aminopeptidase activity"/>
    <property type="evidence" value="ECO:0007669"/>
    <property type="project" value="InterPro"/>
</dbReference>
<gene>
    <name evidence="11" type="primary">BLMH_0</name>
    <name evidence="12" type="synonym">BLMH_2</name>
    <name evidence="14" type="synonym">LOC105264009</name>
    <name evidence="12" type="ORF">g.26623</name>
    <name evidence="11" type="ORF">g.26627</name>
</gene>
<keyword evidence="6 9" id="KW-0645">Protease</keyword>
<dbReference type="EC" id="3.4.22.40" evidence="3 9"/>
<feature type="active site" evidence="10">
    <location>
        <position position="373"/>
    </location>
</feature>
<reference evidence="14" key="2">
    <citation type="submission" date="2025-04" db="UniProtKB">
        <authorList>
            <consortium name="RefSeq"/>
        </authorList>
    </citation>
    <scope>IDENTIFICATION</scope>
    <source>
        <strain evidence="14">USDA-PBARC FA_bdor</strain>
        <tissue evidence="14">Whole organism</tissue>
    </source>
</reference>
<accession>A0A0C9QQG8</accession>
<reference evidence="11" key="1">
    <citation type="submission" date="2015-01" db="EMBL/GenBank/DDBJ databases">
        <title>Transcriptome Assembly of Fopius arisanus.</title>
        <authorList>
            <person name="Geib S."/>
        </authorList>
    </citation>
    <scope>NUCLEOTIDE SEQUENCE</scope>
</reference>
<dbReference type="InterPro" id="IPR004134">
    <property type="entry name" value="Peptidase_C1B"/>
</dbReference>
<dbReference type="Pfam" id="PF03051">
    <property type="entry name" value="Peptidase_C1_2"/>
    <property type="match status" value="1"/>
</dbReference>
<dbReference type="KEGG" id="fas:105264009"/>
<dbReference type="PIRSF" id="PIRSF005700">
    <property type="entry name" value="PepC"/>
    <property type="match status" value="1"/>
</dbReference>
<dbReference type="PANTHER" id="PTHR10363:SF2">
    <property type="entry name" value="BLEOMYCIN HYDROLASE"/>
    <property type="match status" value="1"/>
</dbReference>
<dbReference type="PANTHER" id="PTHR10363">
    <property type="entry name" value="BLEOMYCIN HYDROLASE"/>
    <property type="match status" value="1"/>
</dbReference>
<dbReference type="GO" id="GO:0004197">
    <property type="term" value="F:cysteine-type endopeptidase activity"/>
    <property type="evidence" value="ECO:0007669"/>
    <property type="project" value="UniProtKB-EC"/>
</dbReference>
<proteinExistence type="inferred from homology"/>
<dbReference type="InterPro" id="IPR038765">
    <property type="entry name" value="Papain-like_cys_pep_sf"/>
</dbReference>
<comment type="catalytic activity">
    <reaction evidence="1 9">
        <text>Inactivates bleomycin B2 (a cytotoxic glycometallopeptide) by hydrolysis of a carboxyamide bond of beta-aminoalanine, but also shows general aminopeptidase activity. The specificity varies somewhat with source, but amino acid arylamides of Met, Leu and Ala are preferred.</text>
        <dbReference type="EC" id="3.4.22.40"/>
    </reaction>
</comment>
<evidence type="ECO:0000256" key="3">
    <source>
        <dbReference type="ARBA" id="ARBA00012465"/>
    </source>
</evidence>